<name>A0AAU9IDB4_9CILI</name>
<dbReference type="InterPro" id="IPR004046">
    <property type="entry name" value="GST_C"/>
</dbReference>
<dbReference type="InterPro" id="IPR036282">
    <property type="entry name" value="Glutathione-S-Trfase_C_sf"/>
</dbReference>
<feature type="domain" description="GST C-terminal" evidence="2">
    <location>
        <begin position="86"/>
        <end position="214"/>
    </location>
</feature>
<dbReference type="PROSITE" id="PS50405">
    <property type="entry name" value="GST_CTER"/>
    <property type="match status" value="1"/>
</dbReference>
<dbReference type="InterPro" id="IPR050213">
    <property type="entry name" value="GST_superfamily"/>
</dbReference>
<accession>A0AAU9IDB4</accession>
<dbReference type="GO" id="GO:0006749">
    <property type="term" value="P:glutathione metabolic process"/>
    <property type="evidence" value="ECO:0007669"/>
    <property type="project" value="TreeGrafter"/>
</dbReference>
<dbReference type="InterPro" id="IPR040079">
    <property type="entry name" value="Glutathione_S-Trfase"/>
</dbReference>
<dbReference type="InterPro" id="IPR004045">
    <property type="entry name" value="Glutathione_S-Trfase_N"/>
</dbReference>
<dbReference type="Pfam" id="PF14497">
    <property type="entry name" value="GST_C_3"/>
    <property type="match status" value="1"/>
</dbReference>
<dbReference type="InterPro" id="IPR036249">
    <property type="entry name" value="Thioredoxin-like_sf"/>
</dbReference>
<keyword evidence="4" id="KW-1185">Reference proteome</keyword>
<evidence type="ECO:0000259" key="2">
    <source>
        <dbReference type="PROSITE" id="PS50405"/>
    </source>
</evidence>
<dbReference type="PANTHER" id="PTHR11571">
    <property type="entry name" value="GLUTATHIONE S-TRANSFERASE"/>
    <property type="match status" value="1"/>
</dbReference>
<dbReference type="AlphaFoldDB" id="A0AAU9IDB4"/>
<gene>
    <name evidence="3" type="ORF">BSTOLATCC_MIC3651</name>
</gene>
<protein>
    <recommendedName>
        <fullName evidence="5">Glutathione S-transferase</fullName>
    </recommendedName>
</protein>
<dbReference type="SUPFAM" id="SSF47616">
    <property type="entry name" value="GST C-terminal domain-like"/>
    <property type="match status" value="1"/>
</dbReference>
<dbReference type="Proteomes" id="UP001162131">
    <property type="component" value="Unassembled WGS sequence"/>
</dbReference>
<dbReference type="GO" id="GO:0004364">
    <property type="term" value="F:glutathione transferase activity"/>
    <property type="evidence" value="ECO:0007669"/>
    <property type="project" value="TreeGrafter"/>
</dbReference>
<evidence type="ECO:0000259" key="1">
    <source>
        <dbReference type="PROSITE" id="PS50404"/>
    </source>
</evidence>
<proteinExistence type="predicted"/>
<evidence type="ECO:0000313" key="3">
    <source>
        <dbReference type="EMBL" id="CAG9311361.1"/>
    </source>
</evidence>
<dbReference type="Gene3D" id="1.20.1050.130">
    <property type="match status" value="1"/>
</dbReference>
<comment type="caution">
    <text evidence="3">The sequence shown here is derived from an EMBL/GenBank/DDBJ whole genome shotgun (WGS) entry which is preliminary data.</text>
</comment>
<organism evidence="3 4">
    <name type="scientific">Blepharisma stoltei</name>
    <dbReference type="NCBI Taxonomy" id="1481888"/>
    <lineage>
        <taxon>Eukaryota</taxon>
        <taxon>Sar</taxon>
        <taxon>Alveolata</taxon>
        <taxon>Ciliophora</taxon>
        <taxon>Postciliodesmatophora</taxon>
        <taxon>Heterotrichea</taxon>
        <taxon>Heterotrichida</taxon>
        <taxon>Blepharismidae</taxon>
        <taxon>Blepharisma</taxon>
    </lineage>
</organism>
<sequence length="214" mass="25631">MQQGITLHYFDMFGRGEPLRMMLKYHNTPFVDHRLTQQEWNQMMSQGFSEFDMLPCLDIDGMRLTEPCATYKYVAQKLNYYPNPTNLVDCYMVDSVSNYREHVRDIFKECYKNRDMEGIERLMNEKMPTILRKIEARLNRVQNGNRFFMGNNVTLADFMIFDMVYNYMMCPGRAERYGNLINQNAPKLAQWCQRMINSSETFKEYLETRPVKEM</sequence>
<evidence type="ECO:0008006" key="5">
    <source>
        <dbReference type="Google" id="ProtNLM"/>
    </source>
</evidence>
<feature type="domain" description="GST N-terminal" evidence="1">
    <location>
        <begin position="3"/>
        <end position="82"/>
    </location>
</feature>
<reference evidence="3" key="1">
    <citation type="submission" date="2021-09" db="EMBL/GenBank/DDBJ databases">
        <authorList>
            <consortium name="AG Swart"/>
            <person name="Singh M."/>
            <person name="Singh A."/>
            <person name="Seah K."/>
            <person name="Emmerich C."/>
        </authorList>
    </citation>
    <scope>NUCLEOTIDE SEQUENCE</scope>
    <source>
        <strain evidence="3">ATCC30299</strain>
    </source>
</reference>
<dbReference type="EMBL" id="CAJZBQ010000004">
    <property type="protein sequence ID" value="CAG9311361.1"/>
    <property type="molecule type" value="Genomic_DNA"/>
</dbReference>
<dbReference type="SFLD" id="SFLDS00019">
    <property type="entry name" value="Glutathione_Transferase_(cytos"/>
    <property type="match status" value="1"/>
</dbReference>
<dbReference type="SUPFAM" id="SSF52833">
    <property type="entry name" value="Thioredoxin-like"/>
    <property type="match status" value="1"/>
</dbReference>
<dbReference type="PROSITE" id="PS50404">
    <property type="entry name" value="GST_NTER"/>
    <property type="match status" value="1"/>
</dbReference>
<dbReference type="CDD" id="cd03039">
    <property type="entry name" value="GST_N_Sigma_like"/>
    <property type="match status" value="1"/>
</dbReference>
<evidence type="ECO:0000313" key="4">
    <source>
        <dbReference type="Proteomes" id="UP001162131"/>
    </source>
</evidence>
<dbReference type="InterPro" id="IPR010987">
    <property type="entry name" value="Glutathione-S-Trfase_C-like"/>
</dbReference>